<dbReference type="eggNOG" id="ENOG5032TA3">
    <property type="taxonomic scope" value="Bacteria"/>
</dbReference>
<evidence type="ECO:0000256" key="1">
    <source>
        <dbReference type="SAM" id="MobiDB-lite"/>
    </source>
</evidence>
<dbReference type="Proteomes" id="UP000005459">
    <property type="component" value="Unassembled WGS sequence"/>
</dbReference>
<evidence type="ECO:0000313" key="2">
    <source>
        <dbReference type="EMBL" id="EGV18581.1"/>
    </source>
</evidence>
<dbReference type="RefSeq" id="WP_007192874.1">
    <property type="nucleotide sequence ID" value="NZ_AFWV01000006.1"/>
</dbReference>
<evidence type="ECO:0000313" key="3">
    <source>
        <dbReference type="Proteomes" id="UP000005459"/>
    </source>
</evidence>
<feature type="region of interest" description="Disordered" evidence="1">
    <location>
        <begin position="27"/>
        <end position="47"/>
    </location>
</feature>
<accession>F9UAW3</accession>
<sequence>MRAFRALGAAERETLLAFAEFLVQRGAATPETHSGPREPTPVPRPSAESVVAAIKRLSKTYGMLDRGPMLNETSALMSAHVLQGRSAREVIDDLEALFARHYRDYRAKFHSEG</sequence>
<keyword evidence="3" id="KW-1185">Reference proteome</keyword>
<dbReference type="STRING" id="768671.ThimaDRAFT_1999"/>
<evidence type="ECO:0008006" key="4">
    <source>
        <dbReference type="Google" id="ProtNLM"/>
    </source>
</evidence>
<dbReference type="AlphaFoldDB" id="F9UAW3"/>
<dbReference type="EMBL" id="AFWV01000006">
    <property type="protein sequence ID" value="EGV18581.1"/>
    <property type="molecule type" value="Genomic_DNA"/>
</dbReference>
<protein>
    <recommendedName>
        <fullName evidence="4">Crp/Fnr family transcriptional regulator</fullName>
    </recommendedName>
</protein>
<gene>
    <name evidence="2" type="ORF">ThimaDRAFT_1999</name>
</gene>
<reference evidence="2 3" key="1">
    <citation type="submission" date="2011-06" db="EMBL/GenBank/DDBJ databases">
        <title>The draft genome of Thiocapsa marina 5811.</title>
        <authorList>
            <consortium name="US DOE Joint Genome Institute (JGI-PGF)"/>
            <person name="Lucas S."/>
            <person name="Han J."/>
            <person name="Cheng J.-F."/>
            <person name="Goodwin L."/>
            <person name="Pitluck S."/>
            <person name="Peters L."/>
            <person name="Land M.L."/>
            <person name="Hauser L."/>
            <person name="Vogl K."/>
            <person name="Liu Z."/>
            <person name="Imhoff J."/>
            <person name="Thiel V."/>
            <person name="Frigaard N.-U."/>
            <person name="Bryant D."/>
            <person name="Woyke T.J."/>
        </authorList>
    </citation>
    <scope>NUCLEOTIDE SEQUENCE [LARGE SCALE GENOMIC DNA]</scope>
    <source>
        <strain evidence="2 3">5811</strain>
    </source>
</reference>
<proteinExistence type="predicted"/>
<name>F9UAW3_9GAMM</name>
<organism evidence="2 3">
    <name type="scientific">Thiocapsa marina 5811</name>
    <dbReference type="NCBI Taxonomy" id="768671"/>
    <lineage>
        <taxon>Bacteria</taxon>
        <taxon>Pseudomonadati</taxon>
        <taxon>Pseudomonadota</taxon>
        <taxon>Gammaproteobacteria</taxon>
        <taxon>Chromatiales</taxon>
        <taxon>Chromatiaceae</taxon>
        <taxon>Thiocapsa</taxon>
    </lineage>
</organism>